<dbReference type="SUPFAM" id="SSF56349">
    <property type="entry name" value="DNA breaking-rejoining enzymes"/>
    <property type="match status" value="1"/>
</dbReference>
<feature type="compositionally biased region" description="Basic and acidic residues" evidence="3">
    <location>
        <begin position="239"/>
        <end position="260"/>
    </location>
</feature>
<dbReference type="InterPro" id="IPR013762">
    <property type="entry name" value="Integrase-like_cat_sf"/>
</dbReference>
<evidence type="ECO:0000256" key="2">
    <source>
        <dbReference type="ARBA" id="ARBA00023172"/>
    </source>
</evidence>
<name>A0ABV8DZS3_9NOCA</name>
<organism evidence="4 5">
    <name type="scientific">Nocardia jiangsuensis</name>
    <dbReference type="NCBI Taxonomy" id="1691563"/>
    <lineage>
        <taxon>Bacteria</taxon>
        <taxon>Bacillati</taxon>
        <taxon>Actinomycetota</taxon>
        <taxon>Actinomycetes</taxon>
        <taxon>Mycobacteriales</taxon>
        <taxon>Nocardiaceae</taxon>
        <taxon>Nocardia</taxon>
    </lineage>
</organism>
<dbReference type="InterPro" id="IPR011010">
    <property type="entry name" value="DNA_brk_join_enz"/>
</dbReference>
<dbReference type="RefSeq" id="WP_378615686.1">
    <property type="nucleotide sequence ID" value="NZ_JBHSAX010000022.1"/>
</dbReference>
<evidence type="ECO:0000256" key="1">
    <source>
        <dbReference type="ARBA" id="ARBA00023125"/>
    </source>
</evidence>
<comment type="caution">
    <text evidence="4">The sequence shown here is derived from an EMBL/GenBank/DDBJ whole genome shotgun (WGS) entry which is preliminary data.</text>
</comment>
<reference evidence="5" key="1">
    <citation type="journal article" date="2019" name="Int. J. Syst. Evol. Microbiol.">
        <title>The Global Catalogue of Microorganisms (GCM) 10K type strain sequencing project: providing services to taxonomists for standard genome sequencing and annotation.</title>
        <authorList>
            <consortium name="The Broad Institute Genomics Platform"/>
            <consortium name="The Broad Institute Genome Sequencing Center for Infectious Disease"/>
            <person name="Wu L."/>
            <person name="Ma J."/>
        </authorList>
    </citation>
    <scope>NUCLEOTIDE SEQUENCE [LARGE SCALE GENOMIC DNA]</scope>
    <source>
        <strain evidence="5">CGMCC 4.7330</strain>
    </source>
</reference>
<sequence length="267" mass="29801">MSGPHTDDLAAAELLLQRLGVSPEDLLDGRGERGVAPSFAEYVPVVLASMPQGHTRYNYAGYWRRILARPQWRDRRINEPTTTELQTLVLECVAARTIRATDRGGRGVHTMVVAALRQLYRAAEHDRIISRRHNPARGLDRPKTPPSGRRPLRNALLAEINRAAVESGHDPDLDSLLLRFHTETAARTASGLALRPRDVDVRWSQVLLREKAGRERLQPISPTLARGLVDFARERNVARGEPSRVGDRFPLEEDGSHHVEALPARGS</sequence>
<dbReference type="Gene3D" id="1.10.150.130">
    <property type="match status" value="1"/>
</dbReference>
<gene>
    <name evidence="4" type="ORF">ACFO0B_27010</name>
</gene>
<dbReference type="InterPro" id="IPR010998">
    <property type="entry name" value="Integrase_recombinase_N"/>
</dbReference>
<dbReference type="Gene3D" id="1.10.443.10">
    <property type="entry name" value="Intergrase catalytic core"/>
    <property type="match status" value="1"/>
</dbReference>
<keyword evidence="5" id="KW-1185">Reference proteome</keyword>
<feature type="region of interest" description="Disordered" evidence="3">
    <location>
        <begin position="131"/>
        <end position="151"/>
    </location>
</feature>
<evidence type="ECO:0000256" key="3">
    <source>
        <dbReference type="SAM" id="MobiDB-lite"/>
    </source>
</evidence>
<feature type="region of interest" description="Disordered" evidence="3">
    <location>
        <begin position="239"/>
        <end position="267"/>
    </location>
</feature>
<evidence type="ECO:0008006" key="6">
    <source>
        <dbReference type="Google" id="ProtNLM"/>
    </source>
</evidence>
<protein>
    <recommendedName>
        <fullName evidence="6">Tyr recombinase domain-containing protein</fullName>
    </recommendedName>
</protein>
<dbReference type="Proteomes" id="UP001595696">
    <property type="component" value="Unassembled WGS sequence"/>
</dbReference>
<accession>A0ABV8DZS3</accession>
<evidence type="ECO:0000313" key="4">
    <source>
        <dbReference type="EMBL" id="MFC3965655.1"/>
    </source>
</evidence>
<evidence type="ECO:0000313" key="5">
    <source>
        <dbReference type="Proteomes" id="UP001595696"/>
    </source>
</evidence>
<dbReference type="EMBL" id="JBHSAX010000022">
    <property type="protein sequence ID" value="MFC3965655.1"/>
    <property type="molecule type" value="Genomic_DNA"/>
</dbReference>
<proteinExistence type="predicted"/>
<keyword evidence="2" id="KW-0233">DNA recombination</keyword>
<keyword evidence="1" id="KW-0238">DNA-binding</keyword>